<gene>
    <name evidence="9" type="ORF">LEP1GSC194_3405</name>
</gene>
<dbReference type="GO" id="GO:0044718">
    <property type="term" value="P:siderophore transmembrane transport"/>
    <property type="evidence" value="ECO:0007669"/>
    <property type="project" value="TreeGrafter"/>
</dbReference>
<organism evidence="9 10">
    <name type="scientific">Leptospira alstonii serovar Sichuan str. 79601</name>
    <dbReference type="NCBI Taxonomy" id="1218565"/>
    <lineage>
        <taxon>Bacteria</taxon>
        <taxon>Pseudomonadati</taxon>
        <taxon>Spirochaetota</taxon>
        <taxon>Spirochaetia</taxon>
        <taxon>Leptospirales</taxon>
        <taxon>Leptospiraceae</taxon>
        <taxon>Leptospira</taxon>
    </lineage>
</organism>
<keyword evidence="3" id="KW-1134">Transmembrane beta strand</keyword>
<dbReference type="GO" id="GO:0015344">
    <property type="term" value="F:siderophore uptake transmembrane transporter activity"/>
    <property type="evidence" value="ECO:0007669"/>
    <property type="project" value="TreeGrafter"/>
</dbReference>
<evidence type="ECO:0000256" key="2">
    <source>
        <dbReference type="ARBA" id="ARBA00022448"/>
    </source>
</evidence>
<keyword evidence="2" id="KW-0813">Transport</keyword>
<keyword evidence="5" id="KW-0732">Signal</keyword>
<dbReference type="PANTHER" id="PTHR30069">
    <property type="entry name" value="TONB-DEPENDENT OUTER MEMBRANE RECEPTOR"/>
    <property type="match status" value="1"/>
</dbReference>
<accession>M6CQ49</accession>
<evidence type="ECO:0000256" key="4">
    <source>
        <dbReference type="ARBA" id="ARBA00022692"/>
    </source>
</evidence>
<keyword evidence="7" id="KW-0998">Cell outer membrane</keyword>
<reference evidence="9 10" key="1">
    <citation type="submission" date="2013-01" db="EMBL/GenBank/DDBJ databases">
        <authorList>
            <person name="Harkins D.M."/>
            <person name="Durkin A.S."/>
            <person name="Brinkac L.M."/>
            <person name="Haft D.H."/>
            <person name="Selengut J.D."/>
            <person name="Sanka R."/>
            <person name="DePew J."/>
            <person name="Purushe J."/>
            <person name="Galloway R.L."/>
            <person name="Vinetz J.M."/>
            <person name="Sutton G.G."/>
            <person name="Nierman W.C."/>
            <person name="Fouts D.E."/>
        </authorList>
    </citation>
    <scope>NUCLEOTIDE SEQUENCE [LARGE SCALE GENOMIC DNA]</scope>
    <source>
        <strain evidence="9 10">79601</strain>
    </source>
</reference>
<evidence type="ECO:0000313" key="10">
    <source>
        <dbReference type="Proteomes" id="UP000011988"/>
    </source>
</evidence>
<name>M6CQ49_9LEPT</name>
<dbReference type="InterPro" id="IPR039426">
    <property type="entry name" value="TonB-dep_rcpt-like"/>
</dbReference>
<proteinExistence type="predicted"/>
<dbReference type="PATRIC" id="fig|1218565.3.peg.3484"/>
<dbReference type="GO" id="GO:0009279">
    <property type="term" value="C:cell outer membrane"/>
    <property type="evidence" value="ECO:0007669"/>
    <property type="project" value="UniProtKB-SubCell"/>
</dbReference>
<dbReference type="RefSeq" id="WP_020774502.1">
    <property type="nucleotide sequence ID" value="NZ_ANIK01000081.1"/>
</dbReference>
<keyword evidence="4" id="KW-0812">Transmembrane</keyword>
<protein>
    <submittedName>
        <fullName evidence="9">TonB-dependent receptor plug domain protein</fullName>
    </submittedName>
</protein>
<keyword evidence="6" id="KW-0472">Membrane</keyword>
<keyword evidence="9" id="KW-0675">Receptor</keyword>
<comment type="subcellular location">
    <subcellularLocation>
        <location evidence="1">Cell outer membrane</location>
        <topology evidence="1">Multi-pass membrane protein</topology>
    </subcellularLocation>
</comment>
<dbReference type="OrthoDB" id="607931at2"/>
<evidence type="ECO:0000256" key="3">
    <source>
        <dbReference type="ARBA" id="ARBA00022452"/>
    </source>
</evidence>
<evidence type="ECO:0000256" key="1">
    <source>
        <dbReference type="ARBA" id="ARBA00004571"/>
    </source>
</evidence>
<feature type="domain" description="TonB-dependent receptor plug" evidence="8">
    <location>
        <begin position="211"/>
        <end position="331"/>
    </location>
</feature>
<dbReference type="EMBL" id="ANIK01000081">
    <property type="protein sequence ID" value="EMJ92661.1"/>
    <property type="molecule type" value="Genomic_DNA"/>
</dbReference>
<dbReference type="PANTHER" id="PTHR30069:SF29">
    <property type="entry name" value="HEMOGLOBIN AND HEMOGLOBIN-HAPTOGLOBIN-BINDING PROTEIN 1-RELATED"/>
    <property type="match status" value="1"/>
</dbReference>
<dbReference type="Proteomes" id="UP000011988">
    <property type="component" value="Unassembled WGS sequence"/>
</dbReference>
<evidence type="ECO:0000259" key="8">
    <source>
        <dbReference type="Pfam" id="PF07715"/>
    </source>
</evidence>
<dbReference type="Gene3D" id="2.40.170.20">
    <property type="entry name" value="TonB-dependent receptor, beta-barrel domain"/>
    <property type="match status" value="1"/>
</dbReference>
<evidence type="ECO:0000256" key="7">
    <source>
        <dbReference type="ARBA" id="ARBA00023237"/>
    </source>
</evidence>
<dbReference type="Gene3D" id="2.170.130.10">
    <property type="entry name" value="TonB-dependent receptor, plug domain"/>
    <property type="match status" value="1"/>
</dbReference>
<dbReference type="InterPro" id="IPR036942">
    <property type="entry name" value="Beta-barrel_TonB_sf"/>
</dbReference>
<dbReference type="InterPro" id="IPR012910">
    <property type="entry name" value="Plug_dom"/>
</dbReference>
<evidence type="ECO:0000313" key="9">
    <source>
        <dbReference type="EMBL" id="EMJ92661.1"/>
    </source>
</evidence>
<sequence length="995" mass="114524">MERFLQNPFLSKIVSISTNFYFFRFVFLQRIPKPNSTLSERSSCKVLFRFWEKFLYSYIKNNLSRFQIAFIRKVCIFNIRYYRLHLSILFLTRFRFGFFVVGILFQLSPLFAQKPLQVEVVIMDETGNHAVSNTPVVFQEIGKYLITNGEGSVKVNFPFPGTYNLRIMTSEKVFKKTVTVEHDGQKKFLFVRKPVPGEINVYGEKDLESLSRYTLHQEEIQRLPGAQNDALKAIQTLPGITAVPPIGLSSSSFNNLVNSVGNSNPYSNSERGFLVMRGGGTLANGYYLDGFPMSYPYHLGDQSSVLNNNIIKSFNVYSGSFPVQFGFATGGIIDIRTPDAVAKTFSVMNLNTFLSDVYHQNKIAENLYAIVSARKSYPNVALLKLYPDGIPKDAKYADYEDYQAKFNWKPGNNHTFNVLLFGAKDKQKYTKAQDDFENSKKEFLGLSTLQEAASGRPPVGLDRLFRTSGFRYTYNNKSWLETSISVSNNYFKEYFEVDFKNPLTAEQIFDLQNVTTQNVNFVENNTKINLIERHLTFRFGGQLRDKTIQLQGEDIKSSNATFLDFFNDLLDSNRQFRALIEGDSIHTREIAGFAEMEFKIGGFSVLPGYRHDYYDKVHEKRDAFRGRAEYEILKTGTKFLAGTGEHYNAPLQIEQFSFRSGNPNLKMEHSIHSSGGIEQRISSDYLIKAEGFHNQYSNLVTPDSYVQDPYQPNNEKRDIVNHPDDVQENPLIVRNMNYSNSRDGFSRGVEFFLKANQGSARRFFGWISYTNSISKRNNHQPQLTDDEENQRTRDNRGHRLQYQIHEGGHYLNYYDDGKYELLVDNDKLLLYDYDRTHVLNFVFAWKLGQSWQFGSKYTYLTNVPMTPIADSSKASAVASTGINLYNPTYSEYYNSGRWPDFHQLDIRIDRFMNYEWGYVNTYVELINFFGNRNQISQTFNNFGPYSRNAVTNPLTGITTPSNPAPVYNSNYIESTVIGGKVKYYPLISIGMQIKF</sequence>
<evidence type="ECO:0000256" key="6">
    <source>
        <dbReference type="ARBA" id="ARBA00023136"/>
    </source>
</evidence>
<dbReference type="AlphaFoldDB" id="M6CQ49"/>
<comment type="caution">
    <text evidence="9">The sequence shown here is derived from an EMBL/GenBank/DDBJ whole genome shotgun (WGS) entry which is preliminary data.</text>
</comment>
<dbReference type="Pfam" id="PF07715">
    <property type="entry name" value="Plug"/>
    <property type="match status" value="1"/>
</dbReference>
<dbReference type="SUPFAM" id="SSF56935">
    <property type="entry name" value="Porins"/>
    <property type="match status" value="1"/>
</dbReference>
<dbReference type="InterPro" id="IPR037066">
    <property type="entry name" value="Plug_dom_sf"/>
</dbReference>
<evidence type="ECO:0000256" key="5">
    <source>
        <dbReference type="ARBA" id="ARBA00022729"/>
    </source>
</evidence>